<feature type="region of interest" description="Disordered" evidence="1">
    <location>
        <begin position="1"/>
        <end position="24"/>
    </location>
</feature>
<accession>A0A4Y2C754</accession>
<dbReference type="EMBL" id="BGPR01000155">
    <property type="protein sequence ID" value="GBM00291.1"/>
    <property type="molecule type" value="Genomic_DNA"/>
</dbReference>
<protein>
    <submittedName>
        <fullName evidence="2">Uncharacterized protein</fullName>
    </submittedName>
</protein>
<dbReference type="AlphaFoldDB" id="A0A4Y2C754"/>
<dbReference type="Proteomes" id="UP000499080">
    <property type="component" value="Unassembled WGS sequence"/>
</dbReference>
<keyword evidence="3" id="KW-1185">Reference proteome</keyword>
<proteinExistence type="predicted"/>
<comment type="caution">
    <text evidence="2">The sequence shown here is derived from an EMBL/GenBank/DDBJ whole genome shotgun (WGS) entry which is preliminary data.</text>
</comment>
<gene>
    <name evidence="2" type="ORF">AVEN_32638_1</name>
</gene>
<name>A0A4Y2C754_ARAVE</name>
<evidence type="ECO:0000313" key="3">
    <source>
        <dbReference type="Proteomes" id="UP000499080"/>
    </source>
</evidence>
<organism evidence="2 3">
    <name type="scientific">Araneus ventricosus</name>
    <name type="common">Orbweaver spider</name>
    <name type="synonym">Epeira ventricosa</name>
    <dbReference type="NCBI Taxonomy" id="182803"/>
    <lineage>
        <taxon>Eukaryota</taxon>
        <taxon>Metazoa</taxon>
        <taxon>Ecdysozoa</taxon>
        <taxon>Arthropoda</taxon>
        <taxon>Chelicerata</taxon>
        <taxon>Arachnida</taxon>
        <taxon>Araneae</taxon>
        <taxon>Araneomorphae</taxon>
        <taxon>Entelegynae</taxon>
        <taxon>Araneoidea</taxon>
        <taxon>Araneidae</taxon>
        <taxon>Araneus</taxon>
    </lineage>
</organism>
<reference evidence="2 3" key="1">
    <citation type="journal article" date="2019" name="Sci. Rep.">
        <title>Orb-weaving spider Araneus ventricosus genome elucidates the spidroin gene catalogue.</title>
        <authorList>
            <person name="Kono N."/>
            <person name="Nakamura H."/>
            <person name="Ohtoshi R."/>
            <person name="Moran D.A.P."/>
            <person name="Shinohara A."/>
            <person name="Yoshida Y."/>
            <person name="Fujiwara M."/>
            <person name="Mori M."/>
            <person name="Tomita M."/>
            <person name="Arakawa K."/>
        </authorList>
    </citation>
    <scope>NUCLEOTIDE SEQUENCE [LARGE SCALE GENOMIC DNA]</scope>
</reference>
<evidence type="ECO:0000256" key="1">
    <source>
        <dbReference type="SAM" id="MobiDB-lite"/>
    </source>
</evidence>
<evidence type="ECO:0000313" key="2">
    <source>
        <dbReference type="EMBL" id="GBM00291.1"/>
    </source>
</evidence>
<sequence length="190" mass="20695">MPRRFAGETSVNDREFKGSGQNAVPTRALVPTGGYSTTRCLTGLITTAIGKAPLRRTKSGAGGDSQRKCKNGYRAAEGTSGTSLVPRNCEDCSSCSTCLHSFFWQAFWLSLLPTIMATLTAIVMAGDIHILMVASEDIMDMEVWERTDMEHMTMVHMAASTLTSRNELLMKGHDAMASQEIYLSESLSSQ</sequence>